<protein>
    <submittedName>
        <fullName evidence="2">Uncharacterized protein</fullName>
    </submittedName>
</protein>
<gene>
    <name evidence="2" type="ORF">SteCoe_27494</name>
</gene>
<feature type="compositionally biased region" description="Basic residues" evidence="1">
    <location>
        <begin position="1"/>
        <end position="12"/>
    </location>
</feature>
<sequence length="78" mass="8930">MGNKCAKPKSKPRQKEKVQKAQKVIRSKSVGIPLREWTLRYVEIKTFIPKPSGLSSRNQSLYDSLPDSQCSTPRWAEI</sequence>
<comment type="caution">
    <text evidence="2">The sequence shown here is derived from an EMBL/GenBank/DDBJ whole genome shotgun (WGS) entry which is preliminary data.</text>
</comment>
<evidence type="ECO:0000256" key="1">
    <source>
        <dbReference type="SAM" id="MobiDB-lite"/>
    </source>
</evidence>
<reference evidence="2 3" key="1">
    <citation type="submission" date="2016-11" db="EMBL/GenBank/DDBJ databases">
        <title>The macronuclear genome of Stentor coeruleus: a giant cell with tiny introns.</title>
        <authorList>
            <person name="Slabodnick M."/>
            <person name="Ruby J.G."/>
            <person name="Reiff S.B."/>
            <person name="Swart E.C."/>
            <person name="Gosai S."/>
            <person name="Prabakaran S."/>
            <person name="Witkowska E."/>
            <person name="Larue G.E."/>
            <person name="Fisher S."/>
            <person name="Freeman R.M."/>
            <person name="Gunawardena J."/>
            <person name="Chu W."/>
            <person name="Stover N.A."/>
            <person name="Gregory B.D."/>
            <person name="Nowacki M."/>
            <person name="Derisi J."/>
            <person name="Roy S.W."/>
            <person name="Marshall W.F."/>
            <person name="Sood P."/>
        </authorList>
    </citation>
    <scope>NUCLEOTIDE SEQUENCE [LARGE SCALE GENOMIC DNA]</scope>
    <source>
        <strain evidence="2">WM001</strain>
    </source>
</reference>
<dbReference type="Proteomes" id="UP000187209">
    <property type="component" value="Unassembled WGS sequence"/>
</dbReference>
<proteinExistence type="predicted"/>
<organism evidence="2 3">
    <name type="scientific">Stentor coeruleus</name>
    <dbReference type="NCBI Taxonomy" id="5963"/>
    <lineage>
        <taxon>Eukaryota</taxon>
        <taxon>Sar</taxon>
        <taxon>Alveolata</taxon>
        <taxon>Ciliophora</taxon>
        <taxon>Postciliodesmatophora</taxon>
        <taxon>Heterotrichea</taxon>
        <taxon>Heterotrichida</taxon>
        <taxon>Stentoridae</taxon>
        <taxon>Stentor</taxon>
    </lineage>
</organism>
<dbReference type="EMBL" id="MPUH01000798">
    <property type="protein sequence ID" value="OMJ73750.1"/>
    <property type="molecule type" value="Genomic_DNA"/>
</dbReference>
<name>A0A1R2BAX5_9CILI</name>
<dbReference type="AlphaFoldDB" id="A0A1R2BAX5"/>
<feature type="region of interest" description="Disordered" evidence="1">
    <location>
        <begin position="1"/>
        <end position="22"/>
    </location>
</feature>
<feature type="region of interest" description="Disordered" evidence="1">
    <location>
        <begin position="50"/>
        <end position="78"/>
    </location>
</feature>
<feature type="compositionally biased region" description="Polar residues" evidence="1">
    <location>
        <begin position="53"/>
        <end position="72"/>
    </location>
</feature>
<accession>A0A1R2BAX5</accession>
<evidence type="ECO:0000313" key="2">
    <source>
        <dbReference type="EMBL" id="OMJ73750.1"/>
    </source>
</evidence>
<evidence type="ECO:0000313" key="3">
    <source>
        <dbReference type="Proteomes" id="UP000187209"/>
    </source>
</evidence>
<keyword evidence="3" id="KW-1185">Reference proteome</keyword>